<feature type="non-terminal residue" evidence="1">
    <location>
        <position position="1"/>
    </location>
</feature>
<sequence>VLIAVAHDPHSRKSGVPSCVWNYSRFRRPQSSYVGCFVSKGHKQSMLEELVQVGFFVHQLPINEGERTVMPPLDQGIGHEAYGESSIPLTSWGARDRGTGRIQQLQRPYVPLALKSS</sequence>
<evidence type="ECO:0000313" key="2">
    <source>
        <dbReference type="Proteomes" id="UP000823775"/>
    </source>
</evidence>
<name>A0ABS8TAL3_DATST</name>
<organism evidence="1 2">
    <name type="scientific">Datura stramonium</name>
    <name type="common">Jimsonweed</name>
    <name type="synonym">Common thornapple</name>
    <dbReference type="NCBI Taxonomy" id="4076"/>
    <lineage>
        <taxon>Eukaryota</taxon>
        <taxon>Viridiplantae</taxon>
        <taxon>Streptophyta</taxon>
        <taxon>Embryophyta</taxon>
        <taxon>Tracheophyta</taxon>
        <taxon>Spermatophyta</taxon>
        <taxon>Magnoliopsida</taxon>
        <taxon>eudicotyledons</taxon>
        <taxon>Gunneridae</taxon>
        <taxon>Pentapetalae</taxon>
        <taxon>asterids</taxon>
        <taxon>lamiids</taxon>
        <taxon>Solanales</taxon>
        <taxon>Solanaceae</taxon>
        <taxon>Solanoideae</taxon>
        <taxon>Datureae</taxon>
        <taxon>Datura</taxon>
    </lineage>
</organism>
<keyword evidence="2" id="KW-1185">Reference proteome</keyword>
<evidence type="ECO:0000313" key="1">
    <source>
        <dbReference type="EMBL" id="MCD7468432.1"/>
    </source>
</evidence>
<reference evidence="1 2" key="1">
    <citation type="journal article" date="2021" name="BMC Genomics">
        <title>Datura genome reveals duplications of psychoactive alkaloid biosynthetic genes and high mutation rate following tissue culture.</title>
        <authorList>
            <person name="Rajewski A."/>
            <person name="Carter-House D."/>
            <person name="Stajich J."/>
            <person name="Litt A."/>
        </authorList>
    </citation>
    <scope>NUCLEOTIDE SEQUENCE [LARGE SCALE GENOMIC DNA]</scope>
    <source>
        <strain evidence="1">AR-01</strain>
    </source>
</reference>
<dbReference type="Proteomes" id="UP000823775">
    <property type="component" value="Unassembled WGS sequence"/>
</dbReference>
<proteinExistence type="predicted"/>
<gene>
    <name evidence="1" type="ORF">HAX54_006610</name>
</gene>
<dbReference type="EMBL" id="JACEIK010001333">
    <property type="protein sequence ID" value="MCD7468432.1"/>
    <property type="molecule type" value="Genomic_DNA"/>
</dbReference>
<protein>
    <submittedName>
        <fullName evidence="1">Uncharacterized protein</fullName>
    </submittedName>
</protein>
<comment type="caution">
    <text evidence="1">The sequence shown here is derived from an EMBL/GenBank/DDBJ whole genome shotgun (WGS) entry which is preliminary data.</text>
</comment>
<accession>A0ABS8TAL3</accession>